<keyword evidence="2 7" id="KW-0328">Glycosyltransferase</keyword>
<dbReference type="RefSeq" id="WP_408160143.1">
    <property type="nucleotide sequence ID" value="NZ_JAQQFM010000011.1"/>
</dbReference>
<sequence length="810" mass="91475">MPISSSRPDPAAKVKLAPAQPRRTWMERVGLAATWIVVGLILLAAISIRLDLHAQYVLSGGIILIMLLLRAFGYINRFRVFFLLLSSFLLLRYMWWRTFHTLGFEGVLDAIFMILLYIAEVYGITIALLSLYVNVYPLTRTSPVLDLTPGKLLQVDVLIPTYNEPTDMLEITLRAALDMRYPGTHFKVYLLDDGGTVQKRTQASPAKAAEAQQRHIDLQELAARHGGIYLTREKNLHAKAGNVNEALAHCSGDLVLILDADHVPTVDFLEKTVGFFQRDEKLYLVQTPHFFTNPDPVEKNLDMFGRMPPENEMFYAVIQRGLDFWDGAYFCGSAAVIRRKHLDEVGGIGGVSITEDAETAMKLHAKGYRSAYLNEPLISGLQPETFASFIVQRLRWAQGMVQLFLLRNVFSMKGLSIPQKLCYFSNTFYWFFSYARVMLLLAPMAYLVFGLRFYNASIPEFFGYGLPAMVGAILTSDYLFGRYRWTLISEVYEMLQSLFSLQAIFQVLRNPRAPGFNVTPKGEHLEQDTISHLAGPFYFVYAMVVVTMIVGVWRLVHDSAHADVIASALGWNTLNLIILNACIGVLYERKQRRATARVPVDLLAEVVKITVSEATPKELTDAIEEGPTVRLQGAVKAAAEAVWHAPLECRVIDISAGGAQLQFDIAVAQQVDLQMNHMHIYNRAMGYDSLVPIEVRNTFVSADKRKVVVGVRFTDRSVAGLSETVSLSSGDSQRWADYRAKRNRRQGIFSSVLLIVKLGTVHVSAQYVMFFKGLGMYLNRRVFQPMVSSRFFASLPYKIKKFYDYIFYQH</sequence>
<evidence type="ECO:0000256" key="4">
    <source>
        <dbReference type="ARBA" id="ARBA00022692"/>
    </source>
</evidence>
<evidence type="ECO:0000256" key="3">
    <source>
        <dbReference type="ARBA" id="ARBA00022679"/>
    </source>
</evidence>
<dbReference type="Gene3D" id="3.90.550.10">
    <property type="entry name" value="Spore Coat Polysaccharide Biosynthesis Protein SpsA, Chain A"/>
    <property type="match status" value="1"/>
</dbReference>
<gene>
    <name evidence="9" type="primary">bcsA</name>
    <name evidence="9" type="ORF">PQR62_21770</name>
</gene>
<evidence type="ECO:0000256" key="6">
    <source>
        <dbReference type="ARBA" id="ARBA00023136"/>
    </source>
</evidence>
<dbReference type="NCBIfam" id="TIGR03030">
    <property type="entry name" value="CelA"/>
    <property type="match status" value="1"/>
</dbReference>
<dbReference type="Gene3D" id="2.40.10.220">
    <property type="entry name" value="predicted glycosyltransferase like domains"/>
    <property type="match status" value="1"/>
</dbReference>
<keyword evidence="7" id="KW-0135">Cellulose biosynthesis</keyword>
<dbReference type="EMBL" id="JAQQFM010000011">
    <property type="protein sequence ID" value="MFL9926915.1"/>
    <property type="molecule type" value="Genomic_DNA"/>
</dbReference>
<feature type="transmembrane region" description="Helical" evidence="7">
    <location>
        <begin position="54"/>
        <end position="73"/>
    </location>
</feature>
<feature type="transmembrane region" description="Helical" evidence="7">
    <location>
        <begin position="537"/>
        <end position="556"/>
    </location>
</feature>
<organism evidence="9 10">
    <name type="scientific">Herbaspirillum lusitanum</name>
    <dbReference type="NCBI Taxonomy" id="213312"/>
    <lineage>
        <taxon>Bacteria</taxon>
        <taxon>Pseudomonadati</taxon>
        <taxon>Pseudomonadota</taxon>
        <taxon>Betaproteobacteria</taxon>
        <taxon>Burkholderiales</taxon>
        <taxon>Oxalobacteraceae</taxon>
        <taxon>Herbaspirillum</taxon>
    </lineage>
</organism>
<dbReference type="InterPro" id="IPR029044">
    <property type="entry name" value="Nucleotide-diphossugar_trans"/>
</dbReference>
<evidence type="ECO:0000259" key="8">
    <source>
        <dbReference type="Pfam" id="PF00535"/>
    </source>
</evidence>
<reference evidence="9 10" key="1">
    <citation type="journal article" date="2024" name="Chem. Sci.">
        <title>Discovery of megapolipeptins by genome mining of a Burkholderiales bacteria collection.</title>
        <authorList>
            <person name="Paulo B.S."/>
            <person name="Recchia M.J.J."/>
            <person name="Lee S."/>
            <person name="Fergusson C.H."/>
            <person name="Romanowski S.B."/>
            <person name="Hernandez A."/>
            <person name="Krull N."/>
            <person name="Liu D.Y."/>
            <person name="Cavanagh H."/>
            <person name="Bos A."/>
            <person name="Gray C.A."/>
            <person name="Murphy B.T."/>
            <person name="Linington R.G."/>
            <person name="Eustaquio A.S."/>
        </authorList>
    </citation>
    <scope>NUCLEOTIDE SEQUENCE [LARGE SCALE GENOMIC DNA]</scope>
    <source>
        <strain evidence="9 10">RL21-008-BIB-A</strain>
    </source>
</reference>
<keyword evidence="7" id="KW-1003">Cell membrane</keyword>
<keyword evidence="10" id="KW-1185">Reference proteome</keyword>
<comment type="pathway">
    <text evidence="7">Glycan metabolism; bacterial cellulose biosynthesis.</text>
</comment>
<keyword evidence="6 7" id="KW-0472">Membrane</keyword>
<dbReference type="Proteomes" id="UP001629246">
    <property type="component" value="Unassembled WGS sequence"/>
</dbReference>
<comment type="caution">
    <text evidence="9">The sequence shown here is derived from an EMBL/GenBank/DDBJ whole genome shotgun (WGS) entry which is preliminary data.</text>
</comment>
<dbReference type="Pfam" id="PF00535">
    <property type="entry name" value="Glycos_transf_2"/>
    <property type="match status" value="1"/>
</dbReference>
<feature type="transmembrane region" description="Helical" evidence="7">
    <location>
        <begin position="428"/>
        <end position="449"/>
    </location>
</feature>
<dbReference type="InterPro" id="IPR003919">
    <property type="entry name" value="Cell_synth_A"/>
</dbReference>
<feature type="domain" description="Glycosyltransferase 2-like" evidence="8">
    <location>
        <begin position="157"/>
        <end position="345"/>
    </location>
</feature>
<keyword evidence="7" id="KW-0973">c-di-GMP</keyword>
<evidence type="ECO:0000256" key="5">
    <source>
        <dbReference type="ARBA" id="ARBA00022989"/>
    </source>
</evidence>
<dbReference type="PRINTS" id="PR01439">
    <property type="entry name" value="CELLSNTHASEA"/>
</dbReference>
<dbReference type="CDD" id="cd06421">
    <property type="entry name" value="CESA_CelA_like"/>
    <property type="match status" value="1"/>
</dbReference>
<evidence type="ECO:0000256" key="1">
    <source>
        <dbReference type="ARBA" id="ARBA00004141"/>
    </source>
</evidence>
<dbReference type="InterPro" id="IPR050321">
    <property type="entry name" value="Glycosyltr_2/OpgH_subfam"/>
</dbReference>
<keyword evidence="5 7" id="KW-1133">Transmembrane helix</keyword>
<evidence type="ECO:0000313" key="9">
    <source>
        <dbReference type="EMBL" id="MFL9926915.1"/>
    </source>
</evidence>
<feature type="transmembrane region" description="Helical" evidence="7">
    <location>
        <begin position="80"/>
        <end position="98"/>
    </location>
</feature>
<feature type="transmembrane region" description="Helical" evidence="7">
    <location>
        <begin position="110"/>
        <end position="133"/>
    </location>
</feature>
<keyword evidence="3 7" id="KW-0808">Transferase</keyword>
<evidence type="ECO:0000256" key="2">
    <source>
        <dbReference type="ARBA" id="ARBA00022676"/>
    </source>
</evidence>
<dbReference type="InterPro" id="IPR001173">
    <property type="entry name" value="Glyco_trans_2-like"/>
</dbReference>
<keyword evidence="7" id="KW-0997">Cell inner membrane</keyword>
<dbReference type="SUPFAM" id="SSF53448">
    <property type="entry name" value="Nucleotide-diphospho-sugar transferases"/>
    <property type="match status" value="1"/>
</dbReference>
<feature type="transmembrane region" description="Helical" evidence="7">
    <location>
        <begin position="568"/>
        <end position="587"/>
    </location>
</feature>
<evidence type="ECO:0000313" key="10">
    <source>
        <dbReference type="Proteomes" id="UP001629246"/>
    </source>
</evidence>
<proteinExistence type="predicted"/>
<feature type="transmembrane region" description="Helical" evidence="7">
    <location>
        <begin position="29"/>
        <end position="48"/>
    </location>
</feature>
<comment type="cofactor">
    <cofactor evidence="7">
        <name>Mg(2+)</name>
        <dbReference type="ChEBI" id="CHEBI:18420"/>
    </cofactor>
</comment>
<feature type="transmembrane region" description="Helical" evidence="7">
    <location>
        <begin position="748"/>
        <end position="770"/>
    </location>
</feature>
<comment type="catalytic activity">
    <reaction evidence="7">
        <text>[(1-&gt;4)-beta-D-glucosyl](n) + UDP-alpha-D-glucose = [(1-&gt;4)-beta-D-glucosyl](n+1) + UDP + H(+)</text>
        <dbReference type="Rhea" id="RHEA:19929"/>
        <dbReference type="Rhea" id="RHEA-COMP:10033"/>
        <dbReference type="Rhea" id="RHEA-COMP:10034"/>
        <dbReference type="ChEBI" id="CHEBI:15378"/>
        <dbReference type="ChEBI" id="CHEBI:18246"/>
        <dbReference type="ChEBI" id="CHEBI:58223"/>
        <dbReference type="ChEBI" id="CHEBI:58885"/>
        <dbReference type="EC" id="2.4.1.12"/>
    </reaction>
</comment>
<comment type="function">
    <text evidence="7">Catalytic subunit of cellulose synthase. It polymerizes uridine 5'-diphosphate glucose to cellulose.</text>
</comment>
<keyword evidence="4 7" id="KW-0812">Transmembrane</keyword>
<protein>
    <recommendedName>
        <fullName evidence="7">Cellulose synthase catalytic subunit [UDP-forming]</fullName>
        <ecNumber evidence="7">2.4.1.12</ecNumber>
    </recommendedName>
</protein>
<feature type="transmembrane region" description="Helical" evidence="7">
    <location>
        <begin position="461"/>
        <end position="480"/>
    </location>
</feature>
<dbReference type="PANTHER" id="PTHR43867:SF2">
    <property type="entry name" value="CELLULOSE SYNTHASE CATALYTIC SUBUNIT A [UDP-FORMING]"/>
    <property type="match status" value="1"/>
</dbReference>
<dbReference type="EC" id="2.4.1.12" evidence="7"/>
<accession>A0ABW9AGA6</accession>
<dbReference type="PANTHER" id="PTHR43867">
    <property type="entry name" value="CELLULOSE SYNTHASE CATALYTIC SUBUNIT A [UDP-FORMING]"/>
    <property type="match status" value="1"/>
</dbReference>
<name>A0ABW9AGA6_9BURK</name>
<comment type="subcellular location">
    <subcellularLocation>
        <location evidence="7">Cell inner membrane</location>
    </subcellularLocation>
    <subcellularLocation>
        <location evidence="1">Membrane</location>
        <topology evidence="1">Multi-pass membrane protein</topology>
    </subcellularLocation>
</comment>
<evidence type="ECO:0000256" key="7">
    <source>
        <dbReference type="RuleBase" id="RU365020"/>
    </source>
</evidence>